<comment type="caution">
    <text evidence="2">The sequence shown here is derived from an EMBL/GenBank/DDBJ whole genome shotgun (WGS) entry which is preliminary data.</text>
</comment>
<dbReference type="SUPFAM" id="SSF55811">
    <property type="entry name" value="Nudix"/>
    <property type="match status" value="1"/>
</dbReference>
<keyword evidence="3" id="KW-1185">Reference proteome</keyword>
<dbReference type="InterPro" id="IPR015797">
    <property type="entry name" value="NUDIX_hydrolase-like_dom_sf"/>
</dbReference>
<evidence type="ECO:0000313" key="2">
    <source>
        <dbReference type="EMBL" id="MBK1645475.1"/>
    </source>
</evidence>
<proteinExistence type="predicted"/>
<protein>
    <recommendedName>
        <fullName evidence="1">Nudix hydrolase domain-containing protein</fullName>
    </recommendedName>
</protein>
<dbReference type="PROSITE" id="PS51462">
    <property type="entry name" value="NUDIX"/>
    <property type="match status" value="1"/>
</dbReference>
<sequence>MTDHCVLAFPRADLPPHWLPICGGLVLESVQLVETLARIVPVWLPRAQAEEQPSHKQLITYTLAFHRGQLACYWRQGTERRLHGLGSVGIGGHIEIGDAQENTLETLLAAARRELAEELPSLTPLPPLTVLGLINEEKTAVGRVHLGFVLLAEIDGERPPSGGRELGDVDWLDPSVARQRPLECWSRLALDLLDARCPSISESPFYLERLFSKPHADLGHDEV</sequence>
<dbReference type="Gene3D" id="3.90.79.10">
    <property type="entry name" value="Nucleoside Triphosphate Pyrophosphohydrolase"/>
    <property type="match status" value="1"/>
</dbReference>
<reference evidence="2 3" key="1">
    <citation type="journal article" date="2020" name="Microorganisms">
        <title>Osmotic Adaptation and Compatible Solute Biosynthesis of Phototrophic Bacteria as Revealed from Genome Analyses.</title>
        <authorList>
            <person name="Imhoff J.F."/>
            <person name="Rahn T."/>
            <person name="Kunzel S."/>
            <person name="Keller A."/>
            <person name="Neulinger S.C."/>
        </authorList>
    </citation>
    <scope>NUCLEOTIDE SEQUENCE [LARGE SCALE GENOMIC DNA]</scope>
    <source>
        <strain evidence="2 3">DSM 21303</strain>
    </source>
</reference>
<feature type="domain" description="Nudix hydrolase" evidence="1">
    <location>
        <begin position="55"/>
        <end position="194"/>
    </location>
</feature>
<name>A0A9X0WJ68_9GAMM</name>
<evidence type="ECO:0000313" key="3">
    <source>
        <dbReference type="Proteomes" id="UP001138802"/>
    </source>
</evidence>
<dbReference type="EMBL" id="NRSD01000012">
    <property type="protein sequence ID" value="MBK1645475.1"/>
    <property type="molecule type" value="Genomic_DNA"/>
</dbReference>
<dbReference type="GO" id="GO:0003824">
    <property type="term" value="F:catalytic activity"/>
    <property type="evidence" value="ECO:0007669"/>
    <property type="project" value="UniProtKB-ARBA"/>
</dbReference>
<dbReference type="Proteomes" id="UP001138802">
    <property type="component" value="Unassembled WGS sequence"/>
</dbReference>
<dbReference type="RefSeq" id="WP_200388273.1">
    <property type="nucleotide sequence ID" value="NZ_NRSD01000012.1"/>
</dbReference>
<gene>
    <name evidence="2" type="ORF">CKO25_12640</name>
</gene>
<dbReference type="InterPro" id="IPR000086">
    <property type="entry name" value="NUDIX_hydrolase_dom"/>
</dbReference>
<accession>A0A9X0WJ68</accession>
<dbReference type="Pfam" id="PF00293">
    <property type="entry name" value="NUDIX"/>
    <property type="match status" value="1"/>
</dbReference>
<evidence type="ECO:0000259" key="1">
    <source>
        <dbReference type="PROSITE" id="PS51462"/>
    </source>
</evidence>
<dbReference type="AlphaFoldDB" id="A0A9X0WJ68"/>
<organism evidence="2 3">
    <name type="scientific">Thiocapsa imhoffii</name>
    <dbReference type="NCBI Taxonomy" id="382777"/>
    <lineage>
        <taxon>Bacteria</taxon>
        <taxon>Pseudomonadati</taxon>
        <taxon>Pseudomonadota</taxon>
        <taxon>Gammaproteobacteria</taxon>
        <taxon>Chromatiales</taxon>
        <taxon>Chromatiaceae</taxon>
        <taxon>Thiocapsa</taxon>
    </lineage>
</organism>